<organism evidence="7 8">
    <name type="scientific">Polarella glacialis</name>
    <name type="common">Dinoflagellate</name>
    <dbReference type="NCBI Taxonomy" id="89957"/>
    <lineage>
        <taxon>Eukaryota</taxon>
        <taxon>Sar</taxon>
        <taxon>Alveolata</taxon>
        <taxon>Dinophyceae</taxon>
        <taxon>Suessiales</taxon>
        <taxon>Suessiaceae</taxon>
        <taxon>Polarella</taxon>
    </lineage>
</organism>
<keyword evidence="5" id="KW-0812">Transmembrane</keyword>
<protein>
    <recommendedName>
        <fullName evidence="6">EF-hand domain-containing protein</fullName>
    </recommendedName>
</protein>
<keyword evidence="8" id="KW-1185">Reference proteome</keyword>
<feature type="non-terminal residue" evidence="7">
    <location>
        <position position="1"/>
    </location>
</feature>
<keyword evidence="3" id="KW-0106">Calcium</keyword>
<evidence type="ECO:0000313" key="8">
    <source>
        <dbReference type="Proteomes" id="UP000654075"/>
    </source>
</evidence>
<dbReference type="PROSITE" id="PS50222">
    <property type="entry name" value="EF_HAND_2"/>
    <property type="match status" value="2"/>
</dbReference>
<dbReference type="SMART" id="SM00054">
    <property type="entry name" value="EFh"/>
    <property type="match status" value="2"/>
</dbReference>
<evidence type="ECO:0000313" key="7">
    <source>
        <dbReference type="EMBL" id="CAE8629291.1"/>
    </source>
</evidence>
<feature type="transmembrane region" description="Helical" evidence="5">
    <location>
        <begin position="556"/>
        <end position="582"/>
    </location>
</feature>
<evidence type="ECO:0000259" key="6">
    <source>
        <dbReference type="PROSITE" id="PS50222"/>
    </source>
</evidence>
<dbReference type="Pfam" id="PF13499">
    <property type="entry name" value="EF-hand_7"/>
    <property type="match status" value="1"/>
</dbReference>
<keyword evidence="5" id="KW-1133">Transmembrane helix</keyword>
<dbReference type="GO" id="GO:0005509">
    <property type="term" value="F:calcium ion binding"/>
    <property type="evidence" value="ECO:0007669"/>
    <property type="project" value="InterPro"/>
</dbReference>
<evidence type="ECO:0000256" key="3">
    <source>
        <dbReference type="ARBA" id="ARBA00022837"/>
    </source>
</evidence>
<feature type="compositionally biased region" description="Low complexity" evidence="4">
    <location>
        <begin position="410"/>
        <end position="444"/>
    </location>
</feature>
<accession>A0A813GS65</accession>
<keyword evidence="5" id="KW-0472">Membrane</keyword>
<feature type="region of interest" description="Disordered" evidence="4">
    <location>
        <begin position="492"/>
        <end position="511"/>
    </location>
</feature>
<dbReference type="InterPro" id="IPR051111">
    <property type="entry name" value="Ca-binding_regulatory"/>
</dbReference>
<name>A0A813GS65_POLGL</name>
<dbReference type="FunFam" id="1.10.238.10:FF:000178">
    <property type="entry name" value="Calmodulin-2 A"/>
    <property type="match status" value="1"/>
</dbReference>
<dbReference type="PANTHER" id="PTHR46311:SF5">
    <property type="entry name" value="EF-HAND DOMAIN-CONTAINING PROTEIN"/>
    <property type="match status" value="1"/>
</dbReference>
<feature type="compositionally biased region" description="Basic and acidic residues" evidence="4">
    <location>
        <begin position="384"/>
        <end position="393"/>
    </location>
</feature>
<evidence type="ECO:0000256" key="4">
    <source>
        <dbReference type="SAM" id="MobiDB-lite"/>
    </source>
</evidence>
<dbReference type="OrthoDB" id="425841at2759"/>
<feature type="compositionally biased region" description="Polar residues" evidence="4">
    <location>
        <begin position="452"/>
        <end position="465"/>
    </location>
</feature>
<feature type="domain" description="EF-hand" evidence="6">
    <location>
        <begin position="270"/>
        <end position="305"/>
    </location>
</feature>
<feature type="domain" description="EF-hand" evidence="6">
    <location>
        <begin position="306"/>
        <end position="341"/>
    </location>
</feature>
<dbReference type="GO" id="GO:0032588">
    <property type="term" value="C:trans-Golgi network membrane"/>
    <property type="evidence" value="ECO:0007669"/>
    <property type="project" value="TreeGrafter"/>
</dbReference>
<dbReference type="PANTHER" id="PTHR46311">
    <property type="entry name" value="CALCIUM-BINDING PROTEIN 8-RELATED"/>
    <property type="match status" value="1"/>
</dbReference>
<comment type="similarity">
    <text evidence="1">Belongs to the centrin family.</text>
</comment>
<reference evidence="7" key="1">
    <citation type="submission" date="2021-02" db="EMBL/GenBank/DDBJ databases">
        <authorList>
            <person name="Dougan E. K."/>
            <person name="Rhodes N."/>
            <person name="Thang M."/>
            <person name="Chan C."/>
        </authorList>
    </citation>
    <scope>NUCLEOTIDE SEQUENCE</scope>
</reference>
<comment type="caution">
    <text evidence="7">The sequence shown here is derived from an EMBL/GenBank/DDBJ whole genome shotgun (WGS) entry which is preliminary data.</text>
</comment>
<dbReference type="Proteomes" id="UP000654075">
    <property type="component" value="Unassembled WGS sequence"/>
</dbReference>
<dbReference type="AlphaFoldDB" id="A0A813GS65"/>
<dbReference type="EMBL" id="CAJNNV010029625">
    <property type="protein sequence ID" value="CAE8629291.1"/>
    <property type="molecule type" value="Genomic_DNA"/>
</dbReference>
<proteinExistence type="inferred from homology"/>
<gene>
    <name evidence="7" type="ORF">PGLA1383_LOCUS45812</name>
</gene>
<dbReference type="PROSITE" id="PS00018">
    <property type="entry name" value="EF_HAND_1"/>
    <property type="match status" value="1"/>
</dbReference>
<evidence type="ECO:0000256" key="2">
    <source>
        <dbReference type="ARBA" id="ARBA00022737"/>
    </source>
</evidence>
<keyword evidence="2" id="KW-0677">Repeat</keyword>
<dbReference type="SUPFAM" id="SSF47473">
    <property type="entry name" value="EF-hand"/>
    <property type="match status" value="1"/>
</dbReference>
<dbReference type="InterPro" id="IPR018247">
    <property type="entry name" value="EF_Hand_1_Ca_BS"/>
</dbReference>
<dbReference type="InterPro" id="IPR011992">
    <property type="entry name" value="EF-hand-dom_pair"/>
</dbReference>
<feature type="region of interest" description="Disordered" evidence="4">
    <location>
        <begin position="384"/>
        <end position="480"/>
    </location>
</feature>
<dbReference type="InterPro" id="IPR002048">
    <property type="entry name" value="EF_hand_dom"/>
</dbReference>
<sequence>MDLERIDGAKPEIIFDLLKVWTSDVFHREIKDTTPAGCPFQSVAYALEESCRQRRGDLTALGQEDATTGEPEEFTETLIRQKLVHIYRSLPVEAVQTIASAKLADPLSFFHLAKYDSDEEVVKHWTWYLYCLSFTSEQFKDSYPEDDKKAVRIPMDFVDLQFLATIFSAQITVSRINCEAQFHTPPSQHTRAFTSHALTAVRDSTDRKAESSQWMPSSTWLAAWSVSLIATTSVRRQRRDFRATRLGAEPPEVRSSRPLSHSTEGLCSKQIEEEFKGVFELADMDNSGTINDRELQAAMRLLGFSLSDDELAVIMQDFAKDNNSEIDLEEFMQSLARRMSKPDDEVVKAVRLVRVVSRWGALLFDDDEIANASLRGVARQARKLRESMTHSDMSRLLGEVGQEEEDRSPRSAIPTRASSSSSSSSRTSIPARGVSSSSSSSSSSAIPAQDASWEQAQAPQSQASTGDADEATEPNSSGGFLKKLSMRLQGSQLPLPERGKSRSKLPTEPFGKSATASVRNVSFAPTSGGGLGYLFHTLTARVAVFLMKRRVTARMLAFLLQFDVVALALTPLLTGRFLIVLFRQPGSAEALTTLLRMPAVERGISQMLRFDAALAYVCEEPDAPELVGRLVGVEGLGSFFRRFIVSAKPSML</sequence>
<dbReference type="CDD" id="cd00051">
    <property type="entry name" value="EFh"/>
    <property type="match status" value="1"/>
</dbReference>
<evidence type="ECO:0000256" key="5">
    <source>
        <dbReference type="SAM" id="Phobius"/>
    </source>
</evidence>
<evidence type="ECO:0000256" key="1">
    <source>
        <dbReference type="ARBA" id="ARBA00005253"/>
    </source>
</evidence>
<dbReference type="Gene3D" id="1.10.238.10">
    <property type="entry name" value="EF-hand"/>
    <property type="match status" value="1"/>
</dbReference>